<evidence type="ECO:0000313" key="1">
    <source>
        <dbReference type="EMBL" id="ARS63930.1"/>
    </source>
</evidence>
<sequence length="46" mass="5497">MINYLSTDRSIKEHFKKVEGIMTEQTKQWWIGLGKELEIDIETLDE</sequence>
<dbReference type="AlphaFoldDB" id="A0A2Z2HRB6"/>
<dbReference type="KEGG" id="nct:NMSP_0305"/>
<gene>
    <name evidence="1" type="ORF">NMSP_0305</name>
</gene>
<dbReference type="EMBL" id="CP021324">
    <property type="protein sequence ID" value="ARS63930.1"/>
    <property type="molecule type" value="Genomic_DNA"/>
</dbReference>
<proteinExistence type="predicted"/>
<reference evidence="1 2" key="1">
    <citation type="journal article" date="2017" name="Environ. Microbiol.">
        <title>Genome and epigenome of a novel marine Thaumarchaeota strain suggest viral infection, phosphorothioation DNA modification and multiple restriction systems.</title>
        <authorList>
            <person name="Ahlgren N.A."/>
            <person name="Chen Y."/>
            <person name="Needham D.M."/>
            <person name="Parada A.E."/>
            <person name="Sachdeva R."/>
            <person name="Trinh V."/>
            <person name="Chen T."/>
            <person name="Fuhrman J.A."/>
        </authorList>
    </citation>
    <scope>NUCLEOTIDE SEQUENCE [LARGE SCALE GENOMIC DNA]</scope>
    <source>
        <strain evidence="1 2">SPOT01</strain>
    </source>
</reference>
<protein>
    <submittedName>
        <fullName evidence="1">Uncharacterized protein</fullName>
    </submittedName>
</protein>
<evidence type="ECO:0000313" key="2">
    <source>
        <dbReference type="Proteomes" id="UP000249949"/>
    </source>
</evidence>
<organism evidence="1 2">
    <name type="scientific">Candidatus Nitrosomarinus catalinensis</name>
    <dbReference type="NCBI Taxonomy" id="1898749"/>
    <lineage>
        <taxon>Archaea</taxon>
        <taxon>Nitrososphaerota</taxon>
        <taxon>Nitrososphaeria</taxon>
        <taxon>Nitrosopumilales</taxon>
        <taxon>Nitrosopumilaceae</taxon>
        <taxon>Candidatus Nitrosomarinus</taxon>
    </lineage>
</organism>
<name>A0A2Z2HRB6_9ARCH</name>
<dbReference type="Proteomes" id="UP000249949">
    <property type="component" value="Chromosome"/>
</dbReference>
<accession>A0A2Z2HRB6</accession>
<keyword evidence="2" id="KW-1185">Reference proteome</keyword>